<dbReference type="AlphaFoldDB" id="H2AVC1"/>
<dbReference type="SUPFAM" id="SSF64268">
    <property type="entry name" value="PX domain"/>
    <property type="match status" value="1"/>
</dbReference>
<gene>
    <name evidence="11" type="primary">KAFR0E01670</name>
    <name evidence="11" type="ORF">KAFR_0E01670</name>
</gene>
<dbReference type="PANTHER" id="PTHR45949">
    <property type="entry name" value="SORTING NEXIN-4"/>
    <property type="match status" value="1"/>
</dbReference>
<evidence type="ECO:0000256" key="9">
    <source>
        <dbReference type="ARBA" id="ARBA00041273"/>
    </source>
</evidence>
<dbReference type="InterPro" id="IPR001683">
    <property type="entry name" value="PX_dom"/>
</dbReference>
<dbReference type="FunCoup" id="H2AVC1">
    <property type="interactions" value="588"/>
</dbReference>
<dbReference type="EMBL" id="HE650825">
    <property type="protein sequence ID" value="CCF58321.1"/>
    <property type="molecule type" value="Genomic_DNA"/>
</dbReference>
<feature type="domain" description="PX" evidence="10">
    <location>
        <begin position="23"/>
        <end position="151"/>
    </location>
</feature>
<dbReference type="InterPro" id="IPR027267">
    <property type="entry name" value="AH/BAR_dom_sf"/>
</dbReference>
<dbReference type="Pfam" id="PF00787">
    <property type="entry name" value="PX"/>
    <property type="match status" value="1"/>
</dbReference>
<evidence type="ECO:0000256" key="4">
    <source>
        <dbReference type="ARBA" id="ARBA00022448"/>
    </source>
</evidence>
<keyword evidence="4" id="KW-0813">Transport</keyword>
<dbReference type="GeneID" id="13882900"/>
<protein>
    <recommendedName>
        <fullName evidence="8">Sorting nexin-4</fullName>
    </recommendedName>
    <alternativeName>
        <fullName evidence="9">Autophagy-related protein 24</fullName>
    </alternativeName>
</protein>
<dbReference type="CDD" id="cd06863">
    <property type="entry name" value="PX_Atg24p"/>
    <property type="match status" value="1"/>
</dbReference>
<dbReference type="OrthoDB" id="205639at2759"/>
<name>H2AVC1_KAZAF</name>
<accession>H2AVC1</accession>
<dbReference type="Proteomes" id="UP000005220">
    <property type="component" value="Chromosome 5"/>
</dbReference>
<evidence type="ECO:0000313" key="12">
    <source>
        <dbReference type="Proteomes" id="UP000005220"/>
    </source>
</evidence>
<dbReference type="GO" id="GO:0061723">
    <property type="term" value="P:glycophagy"/>
    <property type="evidence" value="ECO:0007669"/>
    <property type="project" value="EnsemblFungi"/>
</dbReference>
<dbReference type="GO" id="GO:0034727">
    <property type="term" value="P:piecemeal microautophagy of the nucleus"/>
    <property type="evidence" value="ECO:0007669"/>
    <property type="project" value="EnsemblFungi"/>
</dbReference>
<dbReference type="HOGENOM" id="CLU_027221_0_0_1"/>
<keyword evidence="12" id="KW-1185">Reference proteome</keyword>
<dbReference type="GO" id="GO:0048471">
    <property type="term" value="C:perinuclear region of cytoplasm"/>
    <property type="evidence" value="ECO:0007669"/>
    <property type="project" value="EnsemblFungi"/>
</dbReference>
<keyword evidence="5" id="KW-0963">Cytoplasm</keyword>
<dbReference type="InParanoid" id="H2AVC1"/>
<dbReference type="KEGG" id="kaf:KAFR_0E01670"/>
<dbReference type="Gene3D" id="1.20.1270.60">
    <property type="entry name" value="Arfaptin homology (AH) domain/BAR domain"/>
    <property type="match status" value="1"/>
</dbReference>
<dbReference type="RefSeq" id="XP_003957456.1">
    <property type="nucleotide sequence ID" value="XM_003957407.1"/>
</dbReference>
<evidence type="ECO:0000259" key="10">
    <source>
        <dbReference type="PROSITE" id="PS50195"/>
    </source>
</evidence>
<keyword evidence="6" id="KW-0446">Lipid-binding</keyword>
<evidence type="ECO:0000256" key="7">
    <source>
        <dbReference type="ARBA" id="ARBA00023136"/>
    </source>
</evidence>
<proteinExistence type="inferred from homology"/>
<keyword evidence="7" id="KW-0472">Membrane</keyword>
<comment type="subcellular location">
    <subcellularLocation>
        <location evidence="2">Cytoplasm</location>
    </subcellularLocation>
    <subcellularLocation>
        <location evidence="1">Endomembrane system</location>
        <topology evidence="1">Peripheral membrane protein</topology>
    </subcellularLocation>
</comment>
<dbReference type="GO" id="GO:0061709">
    <property type="term" value="P:reticulophagy"/>
    <property type="evidence" value="ECO:0007669"/>
    <property type="project" value="TreeGrafter"/>
</dbReference>
<dbReference type="GO" id="GO:0010009">
    <property type="term" value="C:cytoplasmic side of endosome membrane"/>
    <property type="evidence" value="ECO:0007669"/>
    <property type="project" value="EnsemblFungi"/>
</dbReference>
<dbReference type="SMART" id="SM00312">
    <property type="entry name" value="PX"/>
    <property type="match status" value="1"/>
</dbReference>
<dbReference type="GO" id="GO:0000407">
    <property type="term" value="C:phagophore assembly site"/>
    <property type="evidence" value="ECO:0007669"/>
    <property type="project" value="EnsemblFungi"/>
</dbReference>
<sequence>MAEVKAGIIKAGSSKEENLPIYKLEIIVSDPQKRTGDQGTSYVSYQISTKTDNPSYHKYNDDTKTIIVVHRRYSDLLLLHDILSNEYPTCIIPPLPDKKVFQYIAGDRFSQRFTQKRCHSLQNFLRRISLHPILSRSNILEIFLVSNEWDTYKKSFVANLPTNKEEVTDAFMNAFKAVNIQSEEFLEIKEKNDKLDHTISKLDSIYHKVVKKHDSISEDYAKLGTSIQDLTELVSGSNNDNLSKKLKVFNDGITQLSYGLNDLNKFLDFEYLVDLKDLEHYIESMRQLLKLKDQKQIDYEELSEYLTKSIKERDNLIAGYGSSNFLTNKLEELAGINQEAARREKINKLEIKITSLGTELEVAKKVADAFEQETLKEVSHFDGIKTKELKESLGNLADEHIKFFEKMLDTWTEVDKDLN</sequence>
<evidence type="ECO:0000256" key="2">
    <source>
        <dbReference type="ARBA" id="ARBA00004496"/>
    </source>
</evidence>
<evidence type="ECO:0000256" key="6">
    <source>
        <dbReference type="ARBA" id="ARBA00023121"/>
    </source>
</evidence>
<dbReference type="GO" id="GO:0005769">
    <property type="term" value="C:early endosome"/>
    <property type="evidence" value="ECO:0007669"/>
    <property type="project" value="EnsemblFungi"/>
</dbReference>
<dbReference type="Gene3D" id="3.30.1520.10">
    <property type="entry name" value="Phox-like domain"/>
    <property type="match status" value="1"/>
</dbReference>
<dbReference type="PROSITE" id="PS50195">
    <property type="entry name" value="PX"/>
    <property type="match status" value="1"/>
</dbReference>
<dbReference type="GO" id="GO:0032456">
    <property type="term" value="P:endocytic recycling"/>
    <property type="evidence" value="ECO:0007669"/>
    <property type="project" value="EnsemblFungi"/>
</dbReference>
<evidence type="ECO:0000256" key="8">
    <source>
        <dbReference type="ARBA" id="ARBA00040748"/>
    </source>
</evidence>
<dbReference type="PANTHER" id="PTHR45949:SF2">
    <property type="entry name" value="SORTING NEXIN-4"/>
    <property type="match status" value="1"/>
</dbReference>
<evidence type="ECO:0000256" key="5">
    <source>
        <dbReference type="ARBA" id="ARBA00022490"/>
    </source>
</evidence>
<dbReference type="GO" id="GO:0032266">
    <property type="term" value="F:phosphatidylinositol-3-phosphate binding"/>
    <property type="evidence" value="ECO:0007669"/>
    <property type="project" value="EnsemblFungi"/>
</dbReference>
<organism evidence="11 12">
    <name type="scientific">Kazachstania africana (strain ATCC 22294 / BCRC 22015 / CBS 2517 / CECT 1963 / NBRC 1671 / NRRL Y-8276)</name>
    <name type="common">Yeast</name>
    <name type="synonym">Kluyveromyces africanus</name>
    <dbReference type="NCBI Taxonomy" id="1071382"/>
    <lineage>
        <taxon>Eukaryota</taxon>
        <taxon>Fungi</taxon>
        <taxon>Dikarya</taxon>
        <taxon>Ascomycota</taxon>
        <taxon>Saccharomycotina</taxon>
        <taxon>Saccharomycetes</taxon>
        <taxon>Saccharomycetales</taxon>
        <taxon>Saccharomycetaceae</taxon>
        <taxon>Kazachstania</taxon>
    </lineage>
</organism>
<dbReference type="GO" id="GO:0005829">
    <property type="term" value="C:cytosol"/>
    <property type="evidence" value="ECO:0007669"/>
    <property type="project" value="EnsemblFungi"/>
</dbReference>
<dbReference type="InterPro" id="IPR036871">
    <property type="entry name" value="PX_dom_sf"/>
</dbReference>
<evidence type="ECO:0000256" key="1">
    <source>
        <dbReference type="ARBA" id="ARBA00004184"/>
    </source>
</evidence>
<dbReference type="GO" id="GO:0034498">
    <property type="term" value="P:early endosome to Golgi transport"/>
    <property type="evidence" value="ECO:0007669"/>
    <property type="project" value="EnsemblFungi"/>
</dbReference>
<evidence type="ECO:0000256" key="3">
    <source>
        <dbReference type="ARBA" id="ARBA00010883"/>
    </source>
</evidence>
<comment type="similarity">
    <text evidence="3">Belongs to the sorting nexin family.</text>
</comment>
<dbReference type="GO" id="GO:0000422">
    <property type="term" value="P:autophagy of mitochondrion"/>
    <property type="evidence" value="ECO:0007669"/>
    <property type="project" value="EnsemblFungi"/>
</dbReference>
<evidence type="ECO:0000313" key="11">
    <source>
        <dbReference type="EMBL" id="CCF58321.1"/>
    </source>
</evidence>
<dbReference type="GO" id="GO:0032258">
    <property type="term" value="P:cytoplasm to vacuole targeting by the Cvt pathway"/>
    <property type="evidence" value="ECO:0007669"/>
    <property type="project" value="EnsemblFungi"/>
</dbReference>
<dbReference type="STRING" id="1071382.H2AVC1"/>
<dbReference type="GO" id="GO:0036010">
    <property type="term" value="P:protein localization to endosome"/>
    <property type="evidence" value="ECO:0007669"/>
    <property type="project" value="EnsemblFungi"/>
</dbReference>
<reference evidence="11 12" key="1">
    <citation type="journal article" date="2011" name="Proc. Natl. Acad. Sci. U.S.A.">
        <title>Evolutionary erosion of yeast sex chromosomes by mating-type switching accidents.</title>
        <authorList>
            <person name="Gordon J.L."/>
            <person name="Armisen D."/>
            <person name="Proux-Wera E."/>
            <person name="Oheigeartaigh S.S."/>
            <person name="Byrne K.P."/>
            <person name="Wolfe K.H."/>
        </authorList>
    </citation>
    <scope>NUCLEOTIDE SEQUENCE [LARGE SCALE GENOMIC DNA]</scope>
    <source>
        <strain evidence="12">ATCC 22294 / BCRC 22015 / CBS 2517 / CECT 1963 / NBRC 1671 / NRRL Y-8276</strain>
    </source>
</reference>
<dbReference type="eggNOG" id="KOG2273">
    <property type="taxonomic scope" value="Eukaryota"/>
</dbReference>